<feature type="binding site" evidence="2">
    <location>
        <position position="71"/>
    </location>
    <ligand>
        <name>Fe cation</name>
        <dbReference type="ChEBI" id="CHEBI:24875"/>
        <label>2</label>
    </ligand>
</feature>
<dbReference type="PIRSF" id="PIRSF004789">
    <property type="entry name" value="DR1281"/>
    <property type="match status" value="1"/>
</dbReference>
<dbReference type="InterPro" id="IPR005235">
    <property type="entry name" value="YmdB-like"/>
</dbReference>
<keyword evidence="2" id="KW-0479">Metal-binding</keyword>
<dbReference type="Gene3D" id="3.60.21.10">
    <property type="match status" value="1"/>
</dbReference>
<sequence length="261" mass="29209">MLNKVKLIFLGDIVGSSGRKAVKIFLPELTKKFNPDFVIANAENAAGGYGLTEKVAEELFSYGIDILTSGNHIWKRQFFPYLQKTEKVLRPANYGKNAPGKGWTIYSKNNIKLGVINLEGRIFMRPLENPFVVGKNLAEELRKETPFIVIDFHAEATSEKLGLGYFLDGLVSAIIGTHTHVQTSDEKILSKGTGYITDVGMCGAVDSIIGMKIEQTLEMYLNMVPRKLEVEKSGKVKVEGIYLEFNEKGETTYMEKFRLID</sequence>
<feature type="binding site" evidence="2">
    <location>
        <position position="12"/>
    </location>
    <ligand>
        <name>Fe cation</name>
        <dbReference type="ChEBI" id="CHEBI:24875"/>
        <label>1</label>
    </ligand>
</feature>
<feature type="binding site" evidence="2">
    <location>
        <position position="43"/>
    </location>
    <ligand>
        <name>Fe cation</name>
        <dbReference type="ChEBI" id="CHEBI:24875"/>
        <label>1</label>
    </ligand>
</feature>
<dbReference type="GO" id="GO:0004113">
    <property type="term" value="F:2',3'-cyclic-nucleotide 3'-phosphodiesterase activity"/>
    <property type="evidence" value="ECO:0007669"/>
    <property type="project" value="TreeGrafter"/>
</dbReference>
<dbReference type="EMBL" id="JAPHEG010000003">
    <property type="protein sequence ID" value="MDF2953528.1"/>
    <property type="molecule type" value="Genomic_DNA"/>
</dbReference>
<dbReference type="PANTHER" id="PTHR36303">
    <property type="entry name" value="2',3'-CYCLIC-NUCLEOTIDE 2'-PHOSPHODIESTERASE"/>
    <property type="match status" value="1"/>
</dbReference>
<dbReference type="SUPFAM" id="SSF56300">
    <property type="entry name" value="Metallo-dependent phosphatases"/>
    <property type="match status" value="1"/>
</dbReference>
<feature type="binding site" evidence="2">
    <location>
        <position position="44"/>
    </location>
    <ligand>
        <name>Fe cation</name>
        <dbReference type="ChEBI" id="CHEBI:24875"/>
        <label>1</label>
    </ligand>
</feature>
<dbReference type="PANTHER" id="PTHR36303:SF1">
    <property type="entry name" value="2',3'-CYCLIC-NUCLEOTIDE 2'-PHOSPHODIESTERASE"/>
    <property type="match status" value="1"/>
</dbReference>
<feature type="active site" description="Proton donor" evidence="1">
    <location>
        <position position="72"/>
    </location>
</feature>
<evidence type="ECO:0000256" key="1">
    <source>
        <dbReference type="PIRSR" id="PIRSR004789-50"/>
    </source>
</evidence>
<accession>A0AAE3P3Z6</accession>
<reference evidence="3" key="1">
    <citation type="submission" date="2022-11" db="EMBL/GenBank/DDBJ databases">
        <title>Candidatus Alkanophaga archaea from heated hydrothermal vent sediment oxidize petroleum alkanes.</title>
        <authorList>
            <person name="Zehnle H."/>
            <person name="Laso-Perez R."/>
            <person name="Lipp J."/>
            <person name="Teske A."/>
            <person name="Wegener G."/>
        </authorList>
    </citation>
    <scope>NUCLEOTIDE SEQUENCE</scope>
    <source>
        <strain evidence="3">MCA70</strain>
    </source>
</reference>
<protein>
    <submittedName>
        <fullName evidence="3">2' 3'- and 3' 5'-cNMP phosphodiesterase YmdB</fullName>
    </submittedName>
</protein>
<dbReference type="InterPro" id="IPR029052">
    <property type="entry name" value="Metallo-depent_PP-like"/>
</dbReference>
<dbReference type="Pfam" id="PF13277">
    <property type="entry name" value="YmdB"/>
    <property type="match status" value="1"/>
</dbReference>
<name>A0AAE3P3Z6_9BACT</name>
<feature type="binding site" evidence="2">
    <location>
        <position position="43"/>
    </location>
    <ligand>
        <name>Fe cation</name>
        <dbReference type="ChEBI" id="CHEBI:24875"/>
        <label>2</label>
    </ligand>
</feature>
<dbReference type="NCBIfam" id="TIGR00282">
    <property type="entry name" value="TIGR00282 family metallophosphoesterase"/>
    <property type="match status" value="1"/>
</dbReference>
<evidence type="ECO:0000313" key="3">
    <source>
        <dbReference type="EMBL" id="MDF2953528.1"/>
    </source>
</evidence>
<dbReference type="Proteomes" id="UP001144110">
    <property type="component" value="Unassembled WGS sequence"/>
</dbReference>
<evidence type="ECO:0000256" key="2">
    <source>
        <dbReference type="PIRSR" id="PIRSR004789-51"/>
    </source>
</evidence>
<feature type="binding site" evidence="2">
    <location>
        <position position="178"/>
    </location>
    <ligand>
        <name>Fe cation</name>
        <dbReference type="ChEBI" id="CHEBI:24875"/>
        <label>2</label>
    </ligand>
</feature>
<dbReference type="GO" id="GO:0046872">
    <property type="term" value="F:metal ion binding"/>
    <property type="evidence" value="ECO:0007669"/>
    <property type="project" value="UniProtKB-KW"/>
</dbReference>
<feature type="binding site" evidence="2">
    <location>
        <position position="153"/>
    </location>
    <ligand>
        <name>Fe cation</name>
        <dbReference type="ChEBI" id="CHEBI:24875"/>
        <label>2</label>
    </ligand>
</feature>
<evidence type="ECO:0000313" key="4">
    <source>
        <dbReference type="Proteomes" id="UP001144110"/>
    </source>
</evidence>
<feature type="binding site" evidence="2">
    <location>
        <position position="180"/>
    </location>
    <ligand>
        <name>Fe cation</name>
        <dbReference type="ChEBI" id="CHEBI:24875"/>
        <label>1</label>
    </ligand>
</feature>
<dbReference type="CDD" id="cd07382">
    <property type="entry name" value="MPP_DR1281"/>
    <property type="match status" value="1"/>
</dbReference>
<proteinExistence type="predicted"/>
<organism evidence="3 4">
    <name type="scientific">Candidatus Thermodesulfobacterium syntrophicum</name>
    <dbReference type="NCBI Taxonomy" id="3060442"/>
    <lineage>
        <taxon>Bacteria</taxon>
        <taxon>Pseudomonadati</taxon>
        <taxon>Thermodesulfobacteriota</taxon>
        <taxon>Thermodesulfobacteria</taxon>
        <taxon>Thermodesulfobacteriales</taxon>
        <taxon>Thermodesulfobacteriaceae</taxon>
        <taxon>Thermodesulfobacterium</taxon>
    </lineage>
</organism>
<dbReference type="AlphaFoldDB" id="A0AAE3P3Z6"/>
<gene>
    <name evidence="3" type="ORF">OD816_000773</name>
</gene>
<comment type="caution">
    <text evidence="3">The sequence shown here is derived from an EMBL/GenBank/DDBJ whole genome shotgun (WGS) entry which is preliminary data.</text>
</comment>